<accession>A0A9P8QRT9</accession>
<evidence type="ECO:0000313" key="9">
    <source>
        <dbReference type="Proteomes" id="UP000827724"/>
    </source>
</evidence>
<comment type="caution">
    <text evidence="8">The sequence shown here is derived from an EMBL/GenBank/DDBJ whole genome shotgun (WGS) entry which is preliminary data.</text>
</comment>
<feature type="compositionally biased region" description="Basic and acidic residues" evidence="6">
    <location>
        <begin position="229"/>
        <end position="242"/>
    </location>
</feature>
<dbReference type="PANTHER" id="PTHR13112">
    <property type="entry name" value="UPF3 REGULATOR OF NONSENSE TRANSCRIPTS-LIKE PROTEIN"/>
    <property type="match status" value="1"/>
</dbReference>
<name>A0A9P8QRT9_9HYPO</name>
<evidence type="ECO:0000256" key="6">
    <source>
        <dbReference type="SAM" id="MobiDB-lite"/>
    </source>
</evidence>
<dbReference type="Pfam" id="PF03467">
    <property type="entry name" value="Smg4_UPF3"/>
    <property type="match status" value="1"/>
</dbReference>
<dbReference type="InterPro" id="IPR000504">
    <property type="entry name" value="RRM_dom"/>
</dbReference>
<feature type="domain" description="RRM" evidence="7">
    <location>
        <begin position="518"/>
        <end position="591"/>
    </location>
</feature>
<evidence type="ECO:0000313" key="8">
    <source>
        <dbReference type="EMBL" id="KAH6608073.1"/>
    </source>
</evidence>
<dbReference type="PROSITE" id="PS50102">
    <property type="entry name" value="RRM"/>
    <property type="match status" value="1"/>
</dbReference>
<dbReference type="InterPro" id="IPR039722">
    <property type="entry name" value="Upf3"/>
</dbReference>
<dbReference type="PANTHER" id="PTHR13112:SF0">
    <property type="entry name" value="FI21285P1"/>
    <property type="match status" value="1"/>
</dbReference>
<reference evidence="8" key="1">
    <citation type="submission" date="2021-08" db="EMBL/GenBank/DDBJ databases">
        <title>Chromosome-Level Trichoderma cornu-damae using Hi-C Data.</title>
        <authorList>
            <person name="Kim C.S."/>
        </authorList>
    </citation>
    <scope>NUCLEOTIDE SEQUENCE</scope>
    <source>
        <strain evidence="8">KA19-0412C</strain>
    </source>
</reference>
<dbReference type="InterPro" id="IPR005120">
    <property type="entry name" value="UPF3_dom"/>
</dbReference>
<feature type="region of interest" description="Disordered" evidence="6">
    <location>
        <begin position="620"/>
        <end position="671"/>
    </location>
</feature>
<feature type="compositionally biased region" description="Polar residues" evidence="6">
    <location>
        <begin position="1"/>
        <end position="16"/>
    </location>
</feature>
<dbReference type="GO" id="GO:0045727">
    <property type="term" value="P:positive regulation of translation"/>
    <property type="evidence" value="ECO:0007669"/>
    <property type="project" value="TreeGrafter"/>
</dbReference>
<proteinExistence type="inferred from homology"/>
<feature type="compositionally biased region" description="Low complexity" evidence="6">
    <location>
        <begin position="463"/>
        <end position="475"/>
    </location>
</feature>
<feature type="compositionally biased region" description="Low complexity" evidence="6">
    <location>
        <begin position="508"/>
        <end position="518"/>
    </location>
</feature>
<evidence type="ECO:0000256" key="1">
    <source>
        <dbReference type="ARBA" id="ARBA00004123"/>
    </source>
</evidence>
<evidence type="ECO:0000256" key="5">
    <source>
        <dbReference type="PROSITE-ProRule" id="PRU00176"/>
    </source>
</evidence>
<feature type="compositionally biased region" description="Polar residues" evidence="6">
    <location>
        <begin position="312"/>
        <end position="321"/>
    </location>
</feature>
<organism evidence="8 9">
    <name type="scientific">Trichoderma cornu-damae</name>
    <dbReference type="NCBI Taxonomy" id="654480"/>
    <lineage>
        <taxon>Eukaryota</taxon>
        <taxon>Fungi</taxon>
        <taxon>Dikarya</taxon>
        <taxon>Ascomycota</taxon>
        <taxon>Pezizomycotina</taxon>
        <taxon>Sordariomycetes</taxon>
        <taxon>Hypocreomycetidae</taxon>
        <taxon>Hypocreales</taxon>
        <taxon>Hypocreaceae</taxon>
        <taxon>Trichoderma</taxon>
    </lineage>
</organism>
<dbReference type="EMBL" id="JAIWOZ010000003">
    <property type="protein sequence ID" value="KAH6608073.1"/>
    <property type="molecule type" value="Genomic_DNA"/>
</dbReference>
<dbReference type="GO" id="GO:0005737">
    <property type="term" value="C:cytoplasm"/>
    <property type="evidence" value="ECO:0007669"/>
    <property type="project" value="TreeGrafter"/>
</dbReference>
<comment type="similarity">
    <text evidence="2">Belongs to the RENT3 family.</text>
</comment>
<feature type="compositionally biased region" description="Polar residues" evidence="6">
    <location>
        <begin position="43"/>
        <end position="52"/>
    </location>
</feature>
<feature type="compositionally biased region" description="Low complexity" evidence="6">
    <location>
        <begin position="620"/>
        <end position="638"/>
    </location>
</feature>
<keyword evidence="9" id="KW-1185">Reference proteome</keyword>
<feature type="compositionally biased region" description="Polar residues" evidence="6">
    <location>
        <begin position="478"/>
        <end position="490"/>
    </location>
</feature>
<feature type="compositionally biased region" description="Low complexity" evidence="6">
    <location>
        <begin position="393"/>
        <end position="427"/>
    </location>
</feature>
<dbReference type="Proteomes" id="UP000827724">
    <property type="component" value="Unassembled WGS sequence"/>
</dbReference>
<dbReference type="InterPro" id="IPR012677">
    <property type="entry name" value="Nucleotide-bd_a/b_plait_sf"/>
</dbReference>
<keyword evidence="5" id="KW-0694">RNA-binding</keyword>
<feature type="region of interest" description="Disordered" evidence="6">
    <location>
        <begin position="198"/>
        <end position="530"/>
    </location>
</feature>
<dbReference type="GO" id="GO:0003729">
    <property type="term" value="F:mRNA binding"/>
    <property type="evidence" value="ECO:0007669"/>
    <property type="project" value="TreeGrafter"/>
</dbReference>
<dbReference type="GO" id="GO:0005730">
    <property type="term" value="C:nucleolus"/>
    <property type="evidence" value="ECO:0007669"/>
    <property type="project" value="TreeGrafter"/>
</dbReference>
<evidence type="ECO:0000256" key="2">
    <source>
        <dbReference type="ARBA" id="ARBA00005991"/>
    </source>
</evidence>
<protein>
    <recommendedName>
        <fullName evidence="7">RRM domain-containing protein</fullName>
    </recommendedName>
</protein>
<dbReference type="AlphaFoldDB" id="A0A9P8QRT9"/>
<dbReference type="CDD" id="cd12455">
    <property type="entry name" value="RRM_like_Smg4_UPF3"/>
    <property type="match status" value="1"/>
</dbReference>
<dbReference type="Gene3D" id="3.30.70.330">
    <property type="match status" value="2"/>
</dbReference>
<sequence>MSTQAPQVLSRRTNGAANEPAKSKAAVDAGAPRHAKGKGLAEKQSQGRSTANDAEPAKAPKARAPHEGEKVIIRRLPPGMTQAECVSILGSEWGVGNGKVDWFSYAPGKVSNEPSRPSRPARAYIHLMRKDYILQLSDIVRSATWEDAKCTFASLSLIGPPSLEFSIYKKVPGTKKRVDTRQGTIDQDPEFMAFLEGLANPAPPKEGLEGEEAEDAADSKATTTPLIEYLKEKRANKSKEAAAAKGAKHSRQETATAKGKSASREEEGSKKKGKDSKSAKSEKPAVKEPVRILTKKAAATEQSAENAKPAANQANTASATDAPTPKSRRAGVSIAARILQRDLGLSPGSAYRRARQDAAKAEAGSKTAATKENKDAPSTANESQPAPAPAPASAPAAAAAESTASTQAPARAQQSTSSASKTQQQPARKSRGGKNADKSKSSETPGGQNTTTTPPVIFKKKSAAGGDADASKSAAEIATQQSHGSKSAANAANGPKAGSAKTSDSQRKSAAASSPKAARGFVKHANSSQGITEPVLKQALEVFGAVTFIEVDKRKGFAYVDFADHPSLAKAISASPIPVAQGTVQVLERKDKKPAAAAAAAALSGSGNNAAAAAAAVITPSSAAASNSAAPEKSSSSGRGRRGRGGRGTAAANGNQPASANGAPIAATSGG</sequence>
<feature type="region of interest" description="Disordered" evidence="6">
    <location>
        <begin position="1"/>
        <end position="71"/>
    </location>
</feature>
<dbReference type="InterPro" id="IPR035979">
    <property type="entry name" value="RBD_domain_sf"/>
</dbReference>
<dbReference type="Pfam" id="PF00076">
    <property type="entry name" value="RRM_1"/>
    <property type="match status" value="1"/>
</dbReference>
<gene>
    <name evidence="8" type="ORF">Trco_004386</name>
</gene>
<dbReference type="SUPFAM" id="SSF54928">
    <property type="entry name" value="RNA-binding domain, RBD"/>
    <property type="match status" value="2"/>
</dbReference>
<dbReference type="GO" id="GO:0000184">
    <property type="term" value="P:nuclear-transcribed mRNA catabolic process, nonsense-mediated decay"/>
    <property type="evidence" value="ECO:0007669"/>
    <property type="project" value="UniProtKB-KW"/>
</dbReference>
<feature type="compositionally biased region" description="Basic and acidic residues" evidence="6">
    <location>
        <begin position="262"/>
        <end position="290"/>
    </location>
</feature>
<dbReference type="CDD" id="cd00590">
    <property type="entry name" value="RRM_SF"/>
    <property type="match status" value="1"/>
</dbReference>
<comment type="subcellular location">
    <subcellularLocation>
        <location evidence="1">Nucleus</location>
    </subcellularLocation>
</comment>
<keyword evidence="3" id="KW-0866">Nonsense-mediated mRNA decay</keyword>
<feature type="compositionally biased region" description="Low complexity" evidence="6">
    <location>
        <begin position="444"/>
        <end position="455"/>
    </location>
</feature>
<evidence type="ECO:0000256" key="3">
    <source>
        <dbReference type="ARBA" id="ARBA00023161"/>
    </source>
</evidence>
<evidence type="ECO:0000256" key="4">
    <source>
        <dbReference type="ARBA" id="ARBA00023242"/>
    </source>
</evidence>
<evidence type="ECO:0000259" key="7">
    <source>
        <dbReference type="PROSITE" id="PS50102"/>
    </source>
</evidence>
<keyword evidence="4" id="KW-0539">Nucleus</keyword>
<dbReference type="OrthoDB" id="18087at2759"/>